<proteinExistence type="inferred from homology"/>
<dbReference type="PRINTS" id="PR00080">
    <property type="entry name" value="SDRFAMILY"/>
</dbReference>
<evidence type="ECO:0000256" key="1">
    <source>
        <dbReference type="ARBA" id="ARBA00006484"/>
    </source>
</evidence>
<reference evidence="5" key="1">
    <citation type="submission" date="2022-06" db="EMBL/GenBank/DDBJ databases">
        <title>Aquibacillus sp. a new bacterium isolated from soil saline samples.</title>
        <authorList>
            <person name="Galisteo C."/>
            <person name="De La Haba R."/>
            <person name="Sanchez-Porro C."/>
            <person name="Ventosa A."/>
        </authorList>
    </citation>
    <scope>NUCLEOTIDE SEQUENCE</scope>
    <source>
        <strain evidence="5">3ASR75-11</strain>
    </source>
</reference>
<dbReference type="AlphaFoldDB" id="A0A9X3WYT4"/>
<evidence type="ECO:0000256" key="3">
    <source>
        <dbReference type="ARBA" id="ARBA00023002"/>
    </source>
</evidence>
<dbReference type="RefSeq" id="WP_272437698.1">
    <property type="nucleotide sequence ID" value="NZ_JAMQKB010000023.1"/>
</dbReference>
<dbReference type="CDD" id="cd05233">
    <property type="entry name" value="SDR_c"/>
    <property type="match status" value="1"/>
</dbReference>
<comment type="caution">
    <text evidence="5">The sequence shown here is derived from an EMBL/GenBank/DDBJ whole genome shotgun (WGS) entry which is preliminary data.</text>
</comment>
<organism evidence="5 6">
    <name type="scientific">Terrihalobacillus insolitus</name>
    <dbReference type="NCBI Taxonomy" id="2950438"/>
    <lineage>
        <taxon>Bacteria</taxon>
        <taxon>Bacillati</taxon>
        <taxon>Bacillota</taxon>
        <taxon>Bacilli</taxon>
        <taxon>Bacillales</taxon>
        <taxon>Bacillaceae</taxon>
        <taxon>Terrihalobacillus</taxon>
    </lineage>
</organism>
<dbReference type="Gene3D" id="3.40.50.720">
    <property type="entry name" value="NAD(P)-binding Rossmann-like Domain"/>
    <property type="match status" value="1"/>
</dbReference>
<dbReference type="InterPro" id="IPR036291">
    <property type="entry name" value="NAD(P)-bd_dom_sf"/>
</dbReference>
<dbReference type="Proteomes" id="UP001145050">
    <property type="component" value="Unassembled WGS sequence"/>
</dbReference>
<sequence length="238" mass="25816">MKMDVSQLKDKVIIITGASRGIGRATADVLEKCGAKLVLGSRNIEQLEQDSNGENILPIYVDVSNEQSVKQFVDTSMNQFGRIDILINAAGIGTFSSILESDTKDFDDMIAINLRGTYLSCKYVGRHMKKQKEGQIINLVSIAGTTALAGCGGYSASKFGVFGLTKVLQTELRRDGIRITAVLPGSVDSSFWDEIEPKPDRSSMIPVESIAEHIAYLLCQPTQSVVDEITIMPPAGIL</sequence>
<name>A0A9X3WYT4_9BACI</name>
<dbReference type="EMBL" id="JAMQKB010000023">
    <property type="protein sequence ID" value="MDC3425879.1"/>
    <property type="molecule type" value="Genomic_DNA"/>
</dbReference>
<keyword evidence="2" id="KW-0521">NADP</keyword>
<comment type="similarity">
    <text evidence="1 4">Belongs to the short-chain dehydrogenases/reductases (SDR) family.</text>
</comment>
<keyword evidence="3" id="KW-0560">Oxidoreductase</keyword>
<dbReference type="PROSITE" id="PS00061">
    <property type="entry name" value="ADH_SHORT"/>
    <property type="match status" value="1"/>
</dbReference>
<evidence type="ECO:0000313" key="5">
    <source>
        <dbReference type="EMBL" id="MDC3425879.1"/>
    </source>
</evidence>
<dbReference type="GO" id="GO:0008206">
    <property type="term" value="P:bile acid metabolic process"/>
    <property type="evidence" value="ECO:0007669"/>
    <property type="project" value="UniProtKB-ARBA"/>
</dbReference>
<dbReference type="PANTHER" id="PTHR43391:SF14">
    <property type="entry name" value="DEHYDROGENASE_REDUCTASE SDR FAMILY PROTEIN 7-LIKE"/>
    <property type="match status" value="1"/>
</dbReference>
<dbReference type="Pfam" id="PF00106">
    <property type="entry name" value="adh_short"/>
    <property type="match status" value="1"/>
</dbReference>
<dbReference type="InterPro" id="IPR002347">
    <property type="entry name" value="SDR_fam"/>
</dbReference>
<dbReference type="PRINTS" id="PR00081">
    <property type="entry name" value="GDHRDH"/>
</dbReference>
<evidence type="ECO:0000256" key="4">
    <source>
        <dbReference type="RuleBase" id="RU000363"/>
    </source>
</evidence>
<accession>A0A9X3WYT4</accession>
<dbReference type="InterPro" id="IPR020904">
    <property type="entry name" value="Sc_DH/Rdtase_CS"/>
</dbReference>
<dbReference type="PANTHER" id="PTHR43391">
    <property type="entry name" value="RETINOL DEHYDROGENASE-RELATED"/>
    <property type="match status" value="1"/>
</dbReference>
<evidence type="ECO:0000313" key="6">
    <source>
        <dbReference type="Proteomes" id="UP001145050"/>
    </source>
</evidence>
<evidence type="ECO:0000256" key="2">
    <source>
        <dbReference type="ARBA" id="ARBA00022857"/>
    </source>
</evidence>
<dbReference type="GO" id="GO:0016491">
    <property type="term" value="F:oxidoreductase activity"/>
    <property type="evidence" value="ECO:0007669"/>
    <property type="project" value="UniProtKB-KW"/>
</dbReference>
<dbReference type="FunFam" id="3.40.50.720:FF:000084">
    <property type="entry name" value="Short-chain dehydrogenase reductase"/>
    <property type="match status" value="1"/>
</dbReference>
<gene>
    <name evidence="5" type="ORF">NC797_15330</name>
</gene>
<protein>
    <submittedName>
        <fullName evidence="5">SDR family oxidoreductase</fullName>
    </submittedName>
</protein>
<keyword evidence="6" id="KW-1185">Reference proteome</keyword>
<dbReference type="SUPFAM" id="SSF51735">
    <property type="entry name" value="NAD(P)-binding Rossmann-fold domains"/>
    <property type="match status" value="1"/>
</dbReference>